<dbReference type="Pfam" id="PF05569">
    <property type="entry name" value="Peptidase_M56"/>
    <property type="match status" value="1"/>
</dbReference>
<name>A0A5D4H8N7_9SPHI</name>
<proteinExistence type="predicted"/>
<evidence type="ECO:0000259" key="2">
    <source>
        <dbReference type="Pfam" id="PF05569"/>
    </source>
</evidence>
<evidence type="ECO:0000313" key="3">
    <source>
        <dbReference type="EMBL" id="TYR37216.1"/>
    </source>
</evidence>
<feature type="domain" description="Peptidase M56" evidence="2">
    <location>
        <begin position="103"/>
        <end position="296"/>
    </location>
</feature>
<dbReference type="PANTHER" id="PTHR34978:SF3">
    <property type="entry name" value="SLR0241 PROTEIN"/>
    <property type="match status" value="1"/>
</dbReference>
<reference evidence="3 4" key="1">
    <citation type="submission" date="2019-08" db="EMBL/GenBank/DDBJ databases">
        <title>Phlebobacter frassis gen. nov. sp. nov., a new member of family Sphingobacteriaceae isolated from sand fly rearing media.</title>
        <authorList>
            <person name="Kakumanu M.L."/>
            <person name="Marayati B.F."/>
            <person name="Wada-Katsumata A."/>
            <person name="Wasserberg G."/>
            <person name="Schal C."/>
            <person name="Apperson C.S."/>
            <person name="Ponnusamy L."/>
        </authorList>
    </citation>
    <scope>NUCLEOTIDE SEQUENCE [LARGE SCALE GENOMIC DNA]</scope>
    <source>
        <strain evidence="3 4">SSI9</strain>
    </source>
</reference>
<dbReference type="RefSeq" id="WP_148917959.1">
    <property type="nucleotide sequence ID" value="NZ_VTAV01000002.1"/>
</dbReference>
<dbReference type="PANTHER" id="PTHR34978">
    <property type="entry name" value="POSSIBLE SENSOR-TRANSDUCER PROTEIN BLAR"/>
    <property type="match status" value="1"/>
</dbReference>
<feature type="transmembrane region" description="Helical" evidence="1">
    <location>
        <begin position="310"/>
        <end position="328"/>
    </location>
</feature>
<evidence type="ECO:0000313" key="4">
    <source>
        <dbReference type="Proteomes" id="UP000322362"/>
    </source>
</evidence>
<protein>
    <recommendedName>
        <fullName evidence="2">Peptidase M56 domain-containing protein</fullName>
    </recommendedName>
</protein>
<dbReference type="InterPro" id="IPR008756">
    <property type="entry name" value="Peptidase_M56"/>
</dbReference>
<organism evidence="3 4">
    <name type="scientific">Sphingobacterium phlebotomi</name>
    <dbReference type="NCBI Taxonomy" id="2605433"/>
    <lineage>
        <taxon>Bacteria</taxon>
        <taxon>Pseudomonadati</taxon>
        <taxon>Bacteroidota</taxon>
        <taxon>Sphingobacteriia</taxon>
        <taxon>Sphingobacteriales</taxon>
        <taxon>Sphingobacteriaceae</taxon>
        <taxon>Sphingobacterium</taxon>
    </lineage>
</organism>
<sequence>MDSLLQNITQALGWSMAHSLWQGVLTYGALRFIYLLLPKLASKNKYAFALLGQFILSISFMITFGYYIDVSSTSEKAILHDGGTLLTLSQETPSSLLNTLESLLPWLSSLYIIGLFFQFILFSSSLSKLHYLKTRGLSIIPVTWNQSFQDICSKLQIKQSIQFHLSEKISVPLVIGHLKPIILFPIAFVNNLKLEQVESILIHELAHIKRWDYLFNLFKVAMETVLFFNPFIWLLSRHIETEREHACDDVVMKWTPSSIAYAQALMSVEFLKNTSTPVHAMAAVGKKYHLLHRIQRITNMQKNHINARQHLIAVLLCSFALITVAWIAPVETPIAAMEETDIITVIPSTTTYQIPEPPIATDYPPLSPDTIQPPLAPKAKDVTTEREPLKDIEAEAKKIEAYYNAPEWKEKIAQIEVDARKIEEYYNSSEWKNKIANIEIQAKKAEEYFNSPEWAAKIAQIEASTHKIEEYYNSPEWNSKIAEIEAQAKKAGEYFNSPEWKSKISDIEAKAKKMVEDFNSPE</sequence>
<keyword evidence="1" id="KW-0812">Transmembrane</keyword>
<dbReference type="CDD" id="cd07341">
    <property type="entry name" value="M56_BlaR1_MecR1_like"/>
    <property type="match status" value="1"/>
</dbReference>
<keyword evidence="1" id="KW-0472">Membrane</keyword>
<keyword evidence="1" id="KW-1133">Transmembrane helix</keyword>
<feature type="transmembrane region" description="Helical" evidence="1">
    <location>
        <begin position="20"/>
        <end position="37"/>
    </location>
</feature>
<dbReference type="AlphaFoldDB" id="A0A5D4H8N7"/>
<dbReference type="InterPro" id="IPR052173">
    <property type="entry name" value="Beta-lactam_resp_regulator"/>
</dbReference>
<comment type="caution">
    <text evidence="3">The sequence shown here is derived from an EMBL/GenBank/DDBJ whole genome shotgun (WGS) entry which is preliminary data.</text>
</comment>
<keyword evidence="4" id="KW-1185">Reference proteome</keyword>
<evidence type="ECO:0000256" key="1">
    <source>
        <dbReference type="SAM" id="Phobius"/>
    </source>
</evidence>
<dbReference type="EMBL" id="VTAV01000002">
    <property type="protein sequence ID" value="TYR37216.1"/>
    <property type="molecule type" value="Genomic_DNA"/>
</dbReference>
<dbReference type="Proteomes" id="UP000322362">
    <property type="component" value="Unassembled WGS sequence"/>
</dbReference>
<feature type="transmembrane region" description="Helical" evidence="1">
    <location>
        <begin position="46"/>
        <end position="68"/>
    </location>
</feature>
<gene>
    <name evidence="3" type="ORF">FXV77_04135</name>
</gene>
<feature type="transmembrane region" description="Helical" evidence="1">
    <location>
        <begin position="103"/>
        <end position="123"/>
    </location>
</feature>
<accession>A0A5D4H8N7</accession>